<dbReference type="Proteomes" id="UP000826195">
    <property type="component" value="Unassembled WGS sequence"/>
</dbReference>
<dbReference type="EMBL" id="JAHXZJ010001864">
    <property type="protein sequence ID" value="KAH0549235.1"/>
    <property type="molecule type" value="Genomic_DNA"/>
</dbReference>
<keyword evidence="11" id="KW-1185">Reference proteome</keyword>
<dbReference type="NCBIfam" id="TIGR02429">
    <property type="entry name" value="pcaI_scoA_fam"/>
    <property type="match status" value="1"/>
</dbReference>
<dbReference type="InterPro" id="IPR037171">
    <property type="entry name" value="NagB/RpiA_transferase-like"/>
</dbReference>
<dbReference type="GO" id="GO:0008260">
    <property type="term" value="F:succinyl-CoA:3-oxo-acid CoA-transferase activity"/>
    <property type="evidence" value="ECO:0007669"/>
    <property type="project" value="UniProtKB-EC"/>
</dbReference>
<dbReference type="PANTHER" id="PTHR13707">
    <property type="entry name" value="KETOACID-COENZYME A TRANSFERASE"/>
    <property type="match status" value="1"/>
</dbReference>
<keyword evidence="5" id="KW-0809">Transit peptide</keyword>
<evidence type="ECO:0000256" key="3">
    <source>
        <dbReference type="ARBA" id="ARBA00007154"/>
    </source>
</evidence>
<dbReference type="InterPro" id="IPR012792">
    <property type="entry name" value="3-oxoacid_CoA-transf_A"/>
</dbReference>
<dbReference type="AlphaFoldDB" id="A0AAV7IAE9"/>
<dbReference type="InterPro" id="IPR004165">
    <property type="entry name" value="CoA_trans_fam_I"/>
</dbReference>
<dbReference type="NCBIfam" id="TIGR02428">
    <property type="entry name" value="pcaJ_scoB_fam"/>
    <property type="match status" value="1"/>
</dbReference>
<dbReference type="SUPFAM" id="SSF100950">
    <property type="entry name" value="NagB/RpiA/CoA transferase-like"/>
    <property type="match status" value="2"/>
</dbReference>
<evidence type="ECO:0000256" key="7">
    <source>
        <dbReference type="ARBA" id="ARBA00054372"/>
    </source>
</evidence>
<proteinExistence type="inferred from homology"/>
<accession>A0AAV7IAE9</accession>
<dbReference type="InterPro" id="IPR014388">
    <property type="entry name" value="3-oxoacid_CoA-transferase"/>
</dbReference>
<dbReference type="PROSITE" id="PS01273">
    <property type="entry name" value="COA_TRANSF_1"/>
    <property type="match status" value="1"/>
</dbReference>
<dbReference type="FunFam" id="3.40.1080.10:FF:000002">
    <property type="entry name" value="Succinyl-CoA:3-ketoacid-coenzyme A transferase, mitochondrial"/>
    <property type="match status" value="1"/>
</dbReference>
<evidence type="ECO:0000256" key="1">
    <source>
        <dbReference type="ARBA" id="ARBA00004173"/>
    </source>
</evidence>
<dbReference type="InterPro" id="IPR004164">
    <property type="entry name" value="CoA_transf_AS"/>
</dbReference>
<dbReference type="PIRSF" id="PIRSF000858">
    <property type="entry name" value="SCOT-t"/>
    <property type="match status" value="1"/>
</dbReference>
<protein>
    <recommendedName>
        <fullName evidence="8">Succinyl-CoA:3-ketoacid-coenzyme A transferase</fullName>
        <ecNumber evidence="8">2.8.3.5</ecNumber>
    </recommendedName>
</protein>
<dbReference type="FunFam" id="3.40.1080.10:FF:000001">
    <property type="entry name" value="Succinyl-coa:3-ketoacid-coenzyme a transferase subunit b"/>
    <property type="match status" value="1"/>
</dbReference>
<evidence type="ECO:0000256" key="5">
    <source>
        <dbReference type="ARBA" id="ARBA00022946"/>
    </source>
</evidence>
<evidence type="ECO:0000256" key="8">
    <source>
        <dbReference type="PIRNR" id="PIRNR000858"/>
    </source>
</evidence>
<reference evidence="10 11" key="1">
    <citation type="journal article" date="2021" name="J. Hered.">
        <title>A chromosome-level genome assembly of the parasitoid wasp, Cotesia glomerata (Hymenoptera: Braconidae).</title>
        <authorList>
            <person name="Pinto B.J."/>
            <person name="Weis J.J."/>
            <person name="Gamble T."/>
            <person name="Ode P.J."/>
            <person name="Paul R."/>
            <person name="Zaspel J.M."/>
        </authorList>
    </citation>
    <scope>NUCLEOTIDE SEQUENCE [LARGE SCALE GENOMIC DNA]</scope>
    <source>
        <strain evidence="10">CgM1</strain>
    </source>
</reference>
<evidence type="ECO:0000313" key="10">
    <source>
        <dbReference type="EMBL" id="KAH0549235.1"/>
    </source>
</evidence>
<comment type="similarity">
    <text evidence="3 8">Belongs to the 3-oxoacid CoA-transferase family.</text>
</comment>
<dbReference type="PANTHER" id="PTHR13707:SF23">
    <property type="entry name" value="SUCCINYL-COA:3-KETOACID-COENZYME A TRANSFERASE"/>
    <property type="match status" value="1"/>
</dbReference>
<evidence type="ECO:0000256" key="9">
    <source>
        <dbReference type="PIRSR" id="PIRSR000858-1"/>
    </source>
</evidence>
<evidence type="ECO:0000256" key="2">
    <source>
        <dbReference type="ARBA" id="ARBA00004753"/>
    </source>
</evidence>
<keyword evidence="6 8" id="KW-0496">Mitochondrion</keyword>
<dbReference type="Pfam" id="PF01144">
    <property type="entry name" value="CoA_trans"/>
    <property type="match status" value="2"/>
</dbReference>
<evidence type="ECO:0000256" key="4">
    <source>
        <dbReference type="ARBA" id="ARBA00022679"/>
    </source>
</evidence>
<evidence type="ECO:0000313" key="11">
    <source>
        <dbReference type="Proteomes" id="UP000826195"/>
    </source>
</evidence>
<dbReference type="InterPro" id="IPR012791">
    <property type="entry name" value="3-oxoacid_CoA-transf_B"/>
</dbReference>
<gene>
    <name evidence="10" type="primary">OXCT1</name>
    <name evidence="10" type="ORF">KQX54_007275</name>
</gene>
<dbReference type="GO" id="GO:0005739">
    <property type="term" value="C:mitochondrion"/>
    <property type="evidence" value="ECO:0007669"/>
    <property type="project" value="UniProtKB-SubCell"/>
</dbReference>
<dbReference type="GO" id="GO:0046952">
    <property type="term" value="P:ketone body catabolic process"/>
    <property type="evidence" value="ECO:0007669"/>
    <property type="project" value="InterPro"/>
</dbReference>
<comment type="function">
    <text evidence="7 8">Key enzyme for ketone body catabolism. Transfers the CoA moiety from succinate to acetoacetate. Formation of the enzyme-CoA intermediate proceeds via an unstable anhydride species formed between the carboxylate groups of the enzyme and substrate.</text>
</comment>
<comment type="caution">
    <text evidence="10">The sequence shown here is derived from an EMBL/GenBank/DDBJ whole genome shotgun (WGS) entry which is preliminary data.</text>
</comment>
<comment type="subcellular location">
    <subcellularLocation>
        <location evidence="1">Mitochondrion</location>
    </subcellularLocation>
</comment>
<dbReference type="PROSITE" id="PS01274">
    <property type="entry name" value="COA_TRANSF_2"/>
    <property type="match status" value="1"/>
</dbReference>
<evidence type="ECO:0000256" key="6">
    <source>
        <dbReference type="ARBA" id="ARBA00023128"/>
    </source>
</evidence>
<comment type="catalytic activity">
    <reaction evidence="8">
        <text>a 3-oxo acid + succinyl-CoA = a 3-oxoacyl-CoA + succinate</text>
        <dbReference type="Rhea" id="RHEA:24564"/>
        <dbReference type="ChEBI" id="CHEBI:30031"/>
        <dbReference type="ChEBI" id="CHEBI:35973"/>
        <dbReference type="ChEBI" id="CHEBI:57292"/>
        <dbReference type="ChEBI" id="CHEBI:90726"/>
        <dbReference type="EC" id="2.8.3.5"/>
    </reaction>
</comment>
<keyword evidence="4 8" id="KW-0808">Transferase</keyword>
<organism evidence="10 11">
    <name type="scientific">Cotesia glomerata</name>
    <name type="common">Lepidopteran parasitic wasp</name>
    <name type="synonym">Apanteles glomeratus</name>
    <dbReference type="NCBI Taxonomy" id="32391"/>
    <lineage>
        <taxon>Eukaryota</taxon>
        <taxon>Metazoa</taxon>
        <taxon>Ecdysozoa</taxon>
        <taxon>Arthropoda</taxon>
        <taxon>Hexapoda</taxon>
        <taxon>Insecta</taxon>
        <taxon>Pterygota</taxon>
        <taxon>Neoptera</taxon>
        <taxon>Endopterygota</taxon>
        <taxon>Hymenoptera</taxon>
        <taxon>Apocrita</taxon>
        <taxon>Ichneumonoidea</taxon>
        <taxon>Braconidae</taxon>
        <taxon>Microgastrinae</taxon>
        <taxon>Cotesia</taxon>
    </lineage>
</organism>
<name>A0AAV7IAE9_COTGL</name>
<dbReference type="InterPro" id="IPR004163">
    <property type="entry name" value="CoA_transf_BS"/>
</dbReference>
<dbReference type="Gene3D" id="3.40.1080.10">
    <property type="entry name" value="Glutaconate Coenzyme A-transferase"/>
    <property type="match status" value="2"/>
</dbReference>
<sequence length="541" mass="58230">MVLGIIKCHKIFFKIGVGCRQTRNKLQINKICAVNFSIKNDIPDETETDPTELKVPVGDGKLFKSVDHAISDIPDGAKLLVGGFGLCGIPENLIAAISKKGCKNLTVVSNNAGVDDFGLGILLSQQRIKRMIASYVGENAEFEKQYLSGNLEVELTPQGTLAERIRAGGAGIPAFFTATGLGTIIQEGNVVVKYGAEGKPEISGEPREIQEFNGRSYVMETAITGDFALIKAWKADKAGNLIFKKSARNFNPVMCKAAKVTIVEAEEILEVGQLDPDQIHVPGIYVDRILKGRNYEKRIEKLKTNASLKSKKATPATKARDKIIRRAALEFKDGMYVNLGIGMPMLAANYIKKGMNVTLQSENGILGLGPYPDESQVDPDLINAGKESVTVAPGASFFSSDESFAMIRGGHVDLTILGGMQVSKNGDLANWMIPESMVKGMGGAMDLVSAAGTKVVVTMEHKARDGSPKILEACTLPVTGQQCVDLIITDLAVFEIIDGGLRLIELAPNVDISEVVSSTGCEFSVSDDLKVMEQISMDDEI</sequence>
<dbReference type="SMART" id="SM00882">
    <property type="entry name" value="CoA_trans"/>
    <property type="match status" value="2"/>
</dbReference>
<feature type="active site" description="5-glutamyl coenzyme A thioester intermediate" evidence="9">
    <location>
        <position position="362"/>
    </location>
</feature>
<comment type="pathway">
    <text evidence="2 8">Ketone metabolism; succinyl-CoA degradation; acetoacetyl-CoA from succinyl-CoA: step 1/1.</text>
</comment>
<dbReference type="EC" id="2.8.3.5" evidence="8"/>